<dbReference type="STRING" id="215637.A0A4P9ZWE5"/>
<evidence type="ECO:0000256" key="1">
    <source>
        <dbReference type="ARBA" id="ARBA00005575"/>
    </source>
</evidence>
<keyword evidence="3 4" id="KW-0067">ATP-binding</keyword>
<evidence type="ECO:0000313" key="8">
    <source>
        <dbReference type="EMBL" id="RKP37182.1"/>
    </source>
</evidence>
<dbReference type="PROSITE" id="PS00108">
    <property type="entry name" value="PROTEIN_KINASE_ST"/>
    <property type="match status" value="1"/>
</dbReference>
<dbReference type="GO" id="GO:0004674">
    <property type="term" value="F:protein serine/threonine kinase activity"/>
    <property type="evidence" value="ECO:0007669"/>
    <property type="project" value="UniProtKB-KW"/>
</dbReference>
<evidence type="ECO:0000259" key="7">
    <source>
        <dbReference type="PROSITE" id="PS50011"/>
    </source>
</evidence>
<dbReference type="SMART" id="SM00240">
    <property type="entry name" value="FHA"/>
    <property type="match status" value="1"/>
</dbReference>
<keyword evidence="8" id="KW-0808">Transferase</keyword>
<dbReference type="InterPro" id="IPR011009">
    <property type="entry name" value="Kinase-like_dom_sf"/>
</dbReference>
<evidence type="ECO:0000256" key="4">
    <source>
        <dbReference type="PROSITE-ProRule" id="PRU10141"/>
    </source>
</evidence>
<dbReference type="SMART" id="SM00220">
    <property type="entry name" value="S_TKc"/>
    <property type="match status" value="1"/>
</dbReference>
<dbReference type="CDD" id="cd05117">
    <property type="entry name" value="STKc_CAMK"/>
    <property type="match status" value="1"/>
</dbReference>
<name>A0A4P9ZWE5_9FUNG</name>
<sequence>IGRHRSCDVILKGDFCSNLHCRISAKATLDGSEDFDVSCEDLSSNGTYLNRKKIGRGKTVLLSHGDTLEIHKGNYFTFLQTYRRPGQDALLHQDQEVVDAKYQITERILGTGTFAQVKLAICKTTGQRLAAKIIDRQRFGSISVKQRGTDFVQEINIMQSITHPNIVQVTDVIRTPKYLYIFMPLLTGGDLFEYIMHQERLPEAEAKFICFQILHALKYLHERNISHRDVKPENVLLKTNSPYAQVMLTDFGMARVVGKKSFMQTMCGTFQYIAPEVIAVNKSPEDTDESCQGYNKMVDCWSLGVLLYAALSGTLPFSSDDDNNTLLFREIQAGIVTFPSVYWGDISEEARSMVKSLLVVDPRRRATVHDALNHPWIQTDIETLQRLHHNCLLQ</sequence>
<dbReference type="AlphaFoldDB" id="A0A4P9ZWE5"/>
<dbReference type="Gene3D" id="3.30.200.20">
    <property type="entry name" value="Phosphorylase Kinase, domain 1"/>
    <property type="match status" value="1"/>
</dbReference>
<feature type="non-terminal residue" evidence="8">
    <location>
        <position position="1"/>
    </location>
</feature>
<dbReference type="GO" id="GO:0005524">
    <property type="term" value="F:ATP binding"/>
    <property type="evidence" value="ECO:0007669"/>
    <property type="project" value="UniProtKB-UniRule"/>
</dbReference>
<dbReference type="PROSITE" id="PS00107">
    <property type="entry name" value="PROTEIN_KINASE_ATP"/>
    <property type="match status" value="1"/>
</dbReference>
<feature type="binding site" evidence="4">
    <location>
        <position position="132"/>
    </location>
    <ligand>
        <name>ATP</name>
        <dbReference type="ChEBI" id="CHEBI:30616"/>
    </ligand>
</feature>
<dbReference type="InterPro" id="IPR008984">
    <property type="entry name" value="SMAD_FHA_dom_sf"/>
</dbReference>
<dbReference type="PROSITE" id="PS50006">
    <property type="entry name" value="FHA_DOMAIN"/>
    <property type="match status" value="1"/>
</dbReference>
<dbReference type="CDD" id="cd22670">
    <property type="entry name" value="FHA_MEK1-like"/>
    <property type="match status" value="1"/>
</dbReference>
<dbReference type="PANTHER" id="PTHR24347">
    <property type="entry name" value="SERINE/THREONINE-PROTEIN KINASE"/>
    <property type="match status" value="1"/>
</dbReference>
<dbReference type="SUPFAM" id="SSF56112">
    <property type="entry name" value="Protein kinase-like (PK-like)"/>
    <property type="match status" value="1"/>
</dbReference>
<evidence type="ECO:0000256" key="2">
    <source>
        <dbReference type="ARBA" id="ARBA00022741"/>
    </source>
</evidence>
<dbReference type="InterPro" id="IPR008271">
    <property type="entry name" value="Ser/Thr_kinase_AS"/>
</dbReference>
<feature type="domain" description="FHA" evidence="6">
    <location>
        <begin position="1"/>
        <end position="54"/>
    </location>
</feature>
<feature type="domain" description="Protein kinase" evidence="7">
    <location>
        <begin position="103"/>
        <end position="377"/>
    </location>
</feature>
<dbReference type="Gene3D" id="2.60.200.20">
    <property type="match status" value="1"/>
</dbReference>
<accession>A0A4P9ZWE5</accession>
<dbReference type="PROSITE" id="PS50011">
    <property type="entry name" value="PROTEIN_KINASE_DOM"/>
    <property type="match status" value="1"/>
</dbReference>
<organism evidence="8 9">
    <name type="scientific">Dimargaris cristalligena</name>
    <dbReference type="NCBI Taxonomy" id="215637"/>
    <lineage>
        <taxon>Eukaryota</taxon>
        <taxon>Fungi</taxon>
        <taxon>Fungi incertae sedis</taxon>
        <taxon>Zoopagomycota</taxon>
        <taxon>Kickxellomycotina</taxon>
        <taxon>Dimargaritomycetes</taxon>
        <taxon>Dimargaritales</taxon>
        <taxon>Dimargaritaceae</taxon>
        <taxon>Dimargaris</taxon>
    </lineage>
</organism>
<dbReference type="Gene3D" id="1.10.510.10">
    <property type="entry name" value="Transferase(Phosphotransferase) domain 1"/>
    <property type="match status" value="1"/>
</dbReference>
<dbReference type="FunFam" id="1.10.510.10:FF:000571">
    <property type="entry name" value="Maternal embryonic leucine zipper kinase"/>
    <property type="match status" value="1"/>
</dbReference>
<dbReference type="Proteomes" id="UP000268162">
    <property type="component" value="Unassembled WGS sequence"/>
</dbReference>
<feature type="non-terminal residue" evidence="8">
    <location>
        <position position="394"/>
    </location>
</feature>
<gene>
    <name evidence="8" type="ORF">BJ085DRAFT_6068</name>
</gene>
<dbReference type="EMBL" id="ML002529">
    <property type="protein sequence ID" value="RKP37182.1"/>
    <property type="molecule type" value="Genomic_DNA"/>
</dbReference>
<dbReference type="Pfam" id="PF00069">
    <property type="entry name" value="Pkinase"/>
    <property type="match status" value="1"/>
</dbReference>
<evidence type="ECO:0000259" key="6">
    <source>
        <dbReference type="PROSITE" id="PS50006"/>
    </source>
</evidence>
<dbReference type="InterPro" id="IPR017441">
    <property type="entry name" value="Protein_kinase_ATP_BS"/>
</dbReference>
<dbReference type="SUPFAM" id="SSF49879">
    <property type="entry name" value="SMAD/FHA domain"/>
    <property type="match status" value="1"/>
</dbReference>
<keyword evidence="9" id="KW-1185">Reference proteome</keyword>
<comment type="similarity">
    <text evidence="1">Belongs to the protein kinase superfamily. CAMK Ser/Thr protein kinase family. CHEK2 subfamily.</text>
</comment>
<evidence type="ECO:0000256" key="5">
    <source>
        <dbReference type="RuleBase" id="RU000304"/>
    </source>
</evidence>
<keyword evidence="5" id="KW-0723">Serine/threonine-protein kinase</keyword>
<proteinExistence type="inferred from homology"/>
<evidence type="ECO:0000313" key="9">
    <source>
        <dbReference type="Proteomes" id="UP000268162"/>
    </source>
</evidence>
<dbReference type="InterPro" id="IPR000719">
    <property type="entry name" value="Prot_kinase_dom"/>
</dbReference>
<keyword evidence="2 4" id="KW-0547">Nucleotide-binding</keyword>
<reference evidence="9" key="1">
    <citation type="journal article" date="2018" name="Nat. Microbiol.">
        <title>Leveraging single-cell genomics to expand the fungal tree of life.</title>
        <authorList>
            <person name="Ahrendt S.R."/>
            <person name="Quandt C.A."/>
            <person name="Ciobanu D."/>
            <person name="Clum A."/>
            <person name="Salamov A."/>
            <person name="Andreopoulos B."/>
            <person name="Cheng J.F."/>
            <person name="Woyke T."/>
            <person name="Pelin A."/>
            <person name="Henrissat B."/>
            <person name="Reynolds N.K."/>
            <person name="Benny G.L."/>
            <person name="Smith M.E."/>
            <person name="James T.Y."/>
            <person name="Grigoriev I.V."/>
        </authorList>
    </citation>
    <scope>NUCLEOTIDE SEQUENCE [LARGE SCALE GENOMIC DNA]</scope>
    <source>
        <strain evidence="9">RSA 468</strain>
    </source>
</reference>
<dbReference type="InterPro" id="IPR000253">
    <property type="entry name" value="FHA_dom"/>
</dbReference>
<keyword evidence="8" id="KW-0418">Kinase</keyword>
<protein>
    <submittedName>
        <fullName evidence="8">Kinase-like domain-containing protein</fullName>
    </submittedName>
</protein>
<evidence type="ECO:0000256" key="3">
    <source>
        <dbReference type="ARBA" id="ARBA00022840"/>
    </source>
</evidence>
<dbReference type="Pfam" id="PF00498">
    <property type="entry name" value="FHA"/>
    <property type="match status" value="1"/>
</dbReference>